<dbReference type="Pfam" id="PF01464">
    <property type="entry name" value="SLT"/>
    <property type="match status" value="1"/>
</dbReference>
<sequence length="241" mass="25770">MIKKIFTVLIALTIVTTSAGMVFADDSTTSVATSGTATAETTTGSTETTATAEADNNASAEATAKEKAEAAKKAAAEKKAAAKKAKALKYKKGLASYIRAVNGNYSKAGSMKLAGYFISYGKKYKVSPLALMAMAKHESGFSARAHNPAGYYGMMQTSASLGRAKGFSKSELLIAKNSIKVAASYLRYNLKYFNYNYSKGIAGYCCGTYAVKTGHYSKTTSNARVRTMKNIKKYLARHNYV</sequence>
<evidence type="ECO:0000259" key="3">
    <source>
        <dbReference type="Pfam" id="PF01464"/>
    </source>
</evidence>
<dbReference type="InterPro" id="IPR008258">
    <property type="entry name" value="Transglycosylase_SLT_dom_1"/>
</dbReference>
<evidence type="ECO:0000256" key="1">
    <source>
        <dbReference type="SAM" id="MobiDB-lite"/>
    </source>
</evidence>
<keyword evidence="2" id="KW-0732">Signal</keyword>
<organism evidence="4 5">
    <name type="scientific">Aminicella lysinilytica</name>
    <dbReference type="NCBI Taxonomy" id="433323"/>
    <lineage>
        <taxon>Bacteria</taxon>
        <taxon>Bacillati</taxon>
        <taxon>Bacillota</taxon>
        <taxon>Clostridia</taxon>
        <taxon>Peptostreptococcales</taxon>
        <taxon>Anaerovoracaceae</taxon>
        <taxon>Aminicella</taxon>
    </lineage>
</organism>
<dbReference type="OrthoDB" id="1779366at2"/>
<feature type="signal peptide" evidence="2">
    <location>
        <begin position="1"/>
        <end position="24"/>
    </location>
</feature>
<keyword evidence="5" id="KW-1185">Reference proteome</keyword>
<feature type="region of interest" description="Disordered" evidence="1">
    <location>
        <begin position="34"/>
        <end position="58"/>
    </location>
</feature>
<evidence type="ECO:0000313" key="5">
    <source>
        <dbReference type="Proteomes" id="UP000295500"/>
    </source>
</evidence>
<accession>A0A4R6QDK7</accession>
<evidence type="ECO:0000256" key="2">
    <source>
        <dbReference type="SAM" id="SignalP"/>
    </source>
</evidence>
<protein>
    <submittedName>
        <fullName evidence="4">Transglycosylase-like protein with SLT domain</fullName>
    </submittedName>
</protein>
<dbReference type="AlphaFoldDB" id="A0A4R6QDK7"/>
<proteinExistence type="predicted"/>
<feature type="domain" description="Transglycosylase SLT" evidence="3">
    <location>
        <begin position="116"/>
        <end position="214"/>
    </location>
</feature>
<dbReference type="SUPFAM" id="SSF53955">
    <property type="entry name" value="Lysozyme-like"/>
    <property type="match status" value="1"/>
</dbReference>
<evidence type="ECO:0000313" key="4">
    <source>
        <dbReference type="EMBL" id="TDP60541.1"/>
    </source>
</evidence>
<name>A0A4R6QDK7_9FIRM</name>
<feature type="chain" id="PRO_5020530119" evidence="2">
    <location>
        <begin position="25"/>
        <end position="241"/>
    </location>
</feature>
<dbReference type="Gene3D" id="1.10.530.10">
    <property type="match status" value="1"/>
</dbReference>
<gene>
    <name evidence="4" type="ORF">EV211_10155</name>
</gene>
<dbReference type="EMBL" id="SNXO01000001">
    <property type="protein sequence ID" value="TDP60541.1"/>
    <property type="molecule type" value="Genomic_DNA"/>
</dbReference>
<dbReference type="RefSeq" id="WP_133527428.1">
    <property type="nucleotide sequence ID" value="NZ_SNXO01000001.1"/>
</dbReference>
<reference evidence="4 5" key="1">
    <citation type="submission" date="2019-03" db="EMBL/GenBank/DDBJ databases">
        <title>Genomic Encyclopedia of Type Strains, Phase IV (KMG-IV): sequencing the most valuable type-strain genomes for metagenomic binning, comparative biology and taxonomic classification.</title>
        <authorList>
            <person name="Goeker M."/>
        </authorList>
    </citation>
    <scope>NUCLEOTIDE SEQUENCE [LARGE SCALE GENOMIC DNA]</scope>
    <source>
        <strain evidence="4 5">DSM 28287</strain>
    </source>
</reference>
<comment type="caution">
    <text evidence="4">The sequence shown here is derived from an EMBL/GenBank/DDBJ whole genome shotgun (WGS) entry which is preliminary data.</text>
</comment>
<dbReference type="Proteomes" id="UP000295500">
    <property type="component" value="Unassembled WGS sequence"/>
</dbReference>
<dbReference type="InterPro" id="IPR023346">
    <property type="entry name" value="Lysozyme-like_dom_sf"/>
</dbReference>